<feature type="transmembrane region" description="Helical" evidence="5">
    <location>
        <begin position="123"/>
        <end position="142"/>
    </location>
</feature>
<dbReference type="SUPFAM" id="SSF103473">
    <property type="entry name" value="MFS general substrate transporter"/>
    <property type="match status" value="1"/>
</dbReference>
<keyword evidence="2 5" id="KW-0812">Transmembrane</keyword>
<evidence type="ECO:0000313" key="7">
    <source>
        <dbReference type="Proteomes" id="UP000024635"/>
    </source>
</evidence>
<reference evidence="7" key="1">
    <citation type="journal article" date="2015" name="Nat. Genet.">
        <title>The genome and transcriptome of the zoonotic hookworm Ancylostoma ceylanicum identify infection-specific gene families.</title>
        <authorList>
            <person name="Schwarz E.M."/>
            <person name="Hu Y."/>
            <person name="Antoshechkin I."/>
            <person name="Miller M.M."/>
            <person name="Sternberg P.W."/>
            <person name="Aroian R.V."/>
        </authorList>
    </citation>
    <scope>NUCLEOTIDE SEQUENCE</scope>
    <source>
        <strain evidence="7">HY135</strain>
    </source>
</reference>
<evidence type="ECO:0000313" key="6">
    <source>
        <dbReference type="EMBL" id="EYC33169.1"/>
    </source>
</evidence>
<dbReference type="Proteomes" id="UP000024635">
    <property type="component" value="Unassembled WGS sequence"/>
</dbReference>
<dbReference type="OrthoDB" id="5872689at2759"/>
<evidence type="ECO:0000256" key="3">
    <source>
        <dbReference type="ARBA" id="ARBA00022989"/>
    </source>
</evidence>
<dbReference type="GO" id="GO:0006820">
    <property type="term" value="P:monoatomic anion transport"/>
    <property type="evidence" value="ECO:0007669"/>
    <property type="project" value="TreeGrafter"/>
</dbReference>
<evidence type="ECO:0000256" key="4">
    <source>
        <dbReference type="ARBA" id="ARBA00023136"/>
    </source>
</evidence>
<evidence type="ECO:0008006" key="8">
    <source>
        <dbReference type="Google" id="ProtNLM"/>
    </source>
</evidence>
<dbReference type="InterPro" id="IPR011701">
    <property type="entry name" value="MFS"/>
</dbReference>
<protein>
    <recommendedName>
        <fullName evidence="8">Major facilitator superfamily (MFS) profile domain-containing protein</fullName>
    </recommendedName>
</protein>
<dbReference type="PANTHER" id="PTHR11662:SF442">
    <property type="entry name" value="MAJOR FACILITATOR SUPERFAMILY (MFS) PROFILE DOMAIN-CONTAINING PROTEIN"/>
    <property type="match status" value="1"/>
</dbReference>
<feature type="transmembrane region" description="Helical" evidence="5">
    <location>
        <begin position="209"/>
        <end position="230"/>
    </location>
</feature>
<dbReference type="PANTHER" id="PTHR11662">
    <property type="entry name" value="SOLUTE CARRIER FAMILY 17"/>
    <property type="match status" value="1"/>
</dbReference>
<feature type="transmembrane region" description="Helical" evidence="5">
    <location>
        <begin position="148"/>
        <end position="169"/>
    </location>
</feature>
<feature type="transmembrane region" description="Helical" evidence="5">
    <location>
        <begin position="383"/>
        <end position="408"/>
    </location>
</feature>
<dbReference type="InterPro" id="IPR036259">
    <property type="entry name" value="MFS_trans_sf"/>
</dbReference>
<dbReference type="InterPro" id="IPR050382">
    <property type="entry name" value="MFS_Na/Anion_cotransporter"/>
</dbReference>
<gene>
    <name evidence="6" type="primary">Acey_s0002.g640</name>
    <name evidence="6" type="ORF">Y032_0002g640</name>
</gene>
<dbReference type="STRING" id="53326.A0A016W008"/>
<dbReference type="EMBL" id="JARK01001338">
    <property type="protein sequence ID" value="EYC33169.1"/>
    <property type="molecule type" value="Genomic_DNA"/>
</dbReference>
<organism evidence="6 7">
    <name type="scientific">Ancylostoma ceylanicum</name>
    <dbReference type="NCBI Taxonomy" id="53326"/>
    <lineage>
        <taxon>Eukaryota</taxon>
        <taxon>Metazoa</taxon>
        <taxon>Ecdysozoa</taxon>
        <taxon>Nematoda</taxon>
        <taxon>Chromadorea</taxon>
        <taxon>Rhabditida</taxon>
        <taxon>Rhabditina</taxon>
        <taxon>Rhabditomorpha</taxon>
        <taxon>Strongyloidea</taxon>
        <taxon>Ancylostomatidae</taxon>
        <taxon>Ancylostomatinae</taxon>
        <taxon>Ancylostoma</taxon>
    </lineage>
</organism>
<feature type="transmembrane region" description="Helical" evidence="5">
    <location>
        <begin position="322"/>
        <end position="343"/>
    </location>
</feature>
<dbReference type="AlphaFoldDB" id="A0A016W008"/>
<proteinExistence type="predicted"/>
<feature type="transmembrane region" description="Helical" evidence="5">
    <location>
        <begin position="181"/>
        <end position="203"/>
    </location>
</feature>
<keyword evidence="3 5" id="KW-1133">Transmembrane helix</keyword>
<feature type="transmembrane region" description="Helical" evidence="5">
    <location>
        <begin position="441"/>
        <end position="463"/>
    </location>
</feature>
<comment type="subcellular location">
    <subcellularLocation>
        <location evidence="1">Membrane</location>
        <topology evidence="1">Multi-pass membrane protein</topology>
    </subcellularLocation>
</comment>
<feature type="transmembrane region" description="Helical" evidence="5">
    <location>
        <begin position="483"/>
        <end position="503"/>
    </location>
</feature>
<dbReference type="Pfam" id="PF07690">
    <property type="entry name" value="MFS_1"/>
    <property type="match status" value="1"/>
</dbReference>
<evidence type="ECO:0000256" key="2">
    <source>
        <dbReference type="ARBA" id="ARBA00022692"/>
    </source>
</evidence>
<feature type="transmembrane region" description="Helical" evidence="5">
    <location>
        <begin position="28"/>
        <end position="54"/>
    </location>
</feature>
<dbReference type="GO" id="GO:0016020">
    <property type="term" value="C:membrane"/>
    <property type="evidence" value="ECO:0007669"/>
    <property type="project" value="UniProtKB-SubCell"/>
</dbReference>
<accession>A0A016W008</accession>
<keyword evidence="7" id="KW-1185">Reference proteome</keyword>
<evidence type="ECO:0000256" key="1">
    <source>
        <dbReference type="ARBA" id="ARBA00004141"/>
    </source>
</evidence>
<name>A0A016W008_9BILA</name>
<comment type="caution">
    <text evidence="6">The sequence shown here is derived from an EMBL/GenBank/DDBJ whole genome shotgun (WGS) entry which is preliminary data.</text>
</comment>
<feature type="transmembrane region" description="Helical" evidence="5">
    <location>
        <begin position="274"/>
        <end position="302"/>
    </location>
</feature>
<evidence type="ECO:0000256" key="5">
    <source>
        <dbReference type="SAM" id="Phobius"/>
    </source>
</evidence>
<dbReference type="GO" id="GO:0022857">
    <property type="term" value="F:transmembrane transporter activity"/>
    <property type="evidence" value="ECO:0007669"/>
    <property type="project" value="InterPro"/>
</dbReference>
<feature type="transmembrane region" description="Helical" evidence="5">
    <location>
        <begin position="355"/>
        <end position="377"/>
    </location>
</feature>
<sequence>MASTYTSQPPSPPALWSLQSARFHMMMLLGGVTMVSGWIRGSMSMVIVCMIMRAEASELTMNTTTEEEFTWHRIFHSNDLYGISWSPAEQSFIHASYFFGAFLGVFPPHLLIKRYRPKRVLTFGLLLNSVGSILTPLIAITMPYWTTAILRGIMGFGNGFMIPCSVSIVRKWFPKHEENTAIATLFIGNHMGIACSMFFTSVIGRIDAFGGWTIAAKLYGLVGLSFVVLWERRAANKPRHSSYVTATELDYIRGKRLKRGMLNSGDIHTPYKKVILLSPCIIAVCSNAYTYSFIVSTVMAYLPIYNYVVMREYLLQNGIASSLPFLCQAVSTTGLYCLSLFLKQRFVSSTPIIKTFSVIATCGVSACILALIISGSVRAHTLTLIQCITLGSLSATQIACITSVGAVAPQLRKLVYFPPALLHWRYFHCQDEVPAPHRSCLLVNLGFTFFVLSYIEMYAHLAGTVSPVIAGILSNNGALEQRNVLLGLLALLLSTGFIFLLLAHGRREIVVDRFSRHFLSRRRRTPTEMEHREEAVHRPIQSEWSIEDPTVVVYGEGEATISLRHEDLPSDSYEDLTSDDEY</sequence>
<dbReference type="Gene3D" id="1.20.1250.20">
    <property type="entry name" value="MFS general substrate transporter like domains"/>
    <property type="match status" value="1"/>
</dbReference>
<keyword evidence="4 5" id="KW-0472">Membrane</keyword>